<reference evidence="2 3" key="1">
    <citation type="submission" date="2021-06" db="EMBL/GenBank/DDBJ databases">
        <title>FDA dAtabase for Regulatory Grade micrObial Sequences (FDA-ARGOS): Supporting development and validation of Infectious Disease Dx tests.</title>
        <authorList>
            <person name="Sproer C."/>
            <person name="Gronow S."/>
            <person name="Severitt S."/>
            <person name="Schroder I."/>
            <person name="Tallon L."/>
            <person name="Sadzewicz L."/>
            <person name="Zhao X."/>
            <person name="Boylan J."/>
            <person name="Ott S."/>
            <person name="Bowen H."/>
            <person name="Vavikolanu K."/>
            <person name="Mehta A."/>
            <person name="Aluvathingal J."/>
            <person name="Nadendla S."/>
            <person name="Lowell S."/>
            <person name="Myers T."/>
            <person name="Yan Y."/>
        </authorList>
    </citation>
    <scope>NUCLEOTIDE SEQUENCE [LARGE SCALE GENOMIC DNA]</scope>
    <source>
        <strain evidence="2 3">FDAARGOS 1400</strain>
    </source>
</reference>
<protein>
    <recommendedName>
        <fullName evidence="4">DUF1311 domain-containing protein</fullName>
    </recommendedName>
</protein>
<dbReference type="Proteomes" id="UP000683517">
    <property type="component" value="Chromosome"/>
</dbReference>
<gene>
    <name evidence="2" type="ORF">I6L30_06660</name>
</gene>
<evidence type="ECO:0000313" key="2">
    <source>
        <dbReference type="EMBL" id="QXB47677.1"/>
    </source>
</evidence>
<keyword evidence="1" id="KW-0175">Coiled coil</keyword>
<evidence type="ECO:0008006" key="4">
    <source>
        <dbReference type="Google" id="ProtNLM"/>
    </source>
</evidence>
<evidence type="ECO:0000313" key="3">
    <source>
        <dbReference type="Proteomes" id="UP000683517"/>
    </source>
</evidence>
<accession>A0ABX8LAD3</accession>
<sequence length="132" mass="15480">MTSFNEWWEENYGEFSGQSPQTKRKMNAAYDVGVEHQQAKVEELQKRVDLLEATLQSERWDRGAGFKIFFKARDMHDGWHGFERKPEYYEVGCYWMNGGKSIYLHGDEWCDRETAINSLTSVKEQALKGEAE</sequence>
<proteinExistence type="predicted"/>
<organism evidence="2 3">
    <name type="scientific">Acinetobacter seifertii</name>
    <dbReference type="NCBI Taxonomy" id="1530123"/>
    <lineage>
        <taxon>Bacteria</taxon>
        <taxon>Pseudomonadati</taxon>
        <taxon>Pseudomonadota</taxon>
        <taxon>Gammaproteobacteria</taxon>
        <taxon>Moraxellales</taxon>
        <taxon>Moraxellaceae</taxon>
        <taxon>Acinetobacter</taxon>
        <taxon>Acinetobacter calcoaceticus/baumannii complex</taxon>
    </lineage>
</organism>
<dbReference type="RefSeq" id="WP_216985586.1">
    <property type="nucleotide sequence ID" value="NZ_CP077365.1"/>
</dbReference>
<keyword evidence="3" id="KW-1185">Reference proteome</keyword>
<name>A0ABX8LAD3_9GAMM</name>
<feature type="coiled-coil region" evidence="1">
    <location>
        <begin position="34"/>
        <end position="61"/>
    </location>
</feature>
<evidence type="ECO:0000256" key="1">
    <source>
        <dbReference type="SAM" id="Coils"/>
    </source>
</evidence>
<dbReference type="EMBL" id="CP077365">
    <property type="protein sequence ID" value="QXB47677.1"/>
    <property type="molecule type" value="Genomic_DNA"/>
</dbReference>